<dbReference type="SUPFAM" id="SSF48334">
    <property type="entry name" value="DNA repair protein MutS, domain III"/>
    <property type="match status" value="1"/>
</dbReference>
<dbReference type="Gene3D" id="3.40.50.300">
    <property type="entry name" value="P-loop containing nucleotide triphosphate hydrolases"/>
    <property type="match status" value="1"/>
</dbReference>
<keyword evidence="3" id="KW-0067">ATP-binding</keyword>
<keyword evidence="4" id="KW-0238">DNA-binding</keyword>
<dbReference type="InterPro" id="IPR045076">
    <property type="entry name" value="MutS"/>
</dbReference>
<dbReference type="SUPFAM" id="SSF52540">
    <property type="entry name" value="P-loop containing nucleoside triphosphate hydrolases"/>
    <property type="match status" value="1"/>
</dbReference>
<dbReference type="InterPro" id="IPR000432">
    <property type="entry name" value="DNA_mismatch_repair_MutS_C"/>
</dbReference>
<dbReference type="GO" id="GO:0005524">
    <property type="term" value="F:ATP binding"/>
    <property type="evidence" value="ECO:0007669"/>
    <property type="project" value="UniProtKB-KW"/>
</dbReference>
<dbReference type="GO" id="GO:0051026">
    <property type="term" value="P:chiasma assembly"/>
    <property type="evidence" value="ECO:0007669"/>
    <property type="project" value="TreeGrafter"/>
</dbReference>
<dbReference type="AlphaFoldDB" id="A0A023EXN9"/>
<reference evidence="7" key="1">
    <citation type="journal article" date="2014" name="PLoS Negl. Trop. Dis.">
        <title>An updated insight into the Sialotranscriptome of Triatoma infestans: developmental stage and geographic variations.</title>
        <authorList>
            <person name="Schwarz A."/>
            <person name="Medrano-Mercado N."/>
            <person name="Schaub G.A."/>
            <person name="Struchiner C.J."/>
            <person name="Bargues M.D."/>
            <person name="Levy M.Z."/>
            <person name="Ribeiro J.M."/>
        </authorList>
    </citation>
    <scope>NUCLEOTIDE SEQUENCE</scope>
    <source>
        <strain evidence="7">Chile</strain>
        <tissue evidence="7">Salivary glands</tissue>
    </source>
</reference>
<feature type="non-terminal residue" evidence="7">
    <location>
        <position position="1"/>
    </location>
</feature>
<feature type="domain" description="DNA mismatch repair proteins mutS family" evidence="6">
    <location>
        <begin position="548"/>
        <end position="737"/>
    </location>
</feature>
<dbReference type="GO" id="GO:0030983">
    <property type="term" value="F:mismatched DNA binding"/>
    <property type="evidence" value="ECO:0007669"/>
    <property type="project" value="InterPro"/>
</dbReference>
<dbReference type="EMBL" id="GBBI01004976">
    <property type="protein sequence ID" value="JAC13736.1"/>
    <property type="molecule type" value="mRNA"/>
</dbReference>
<name>A0A023EXN9_TRIIF</name>
<evidence type="ECO:0000259" key="5">
    <source>
        <dbReference type="SMART" id="SM00533"/>
    </source>
</evidence>
<dbReference type="GO" id="GO:0006298">
    <property type="term" value="P:mismatch repair"/>
    <property type="evidence" value="ECO:0007669"/>
    <property type="project" value="InterPro"/>
</dbReference>
<proteinExistence type="evidence at transcript level"/>
<dbReference type="PANTHER" id="PTHR11361">
    <property type="entry name" value="DNA MISMATCH REPAIR PROTEIN MUTS FAMILY MEMBER"/>
    <property type="match status" value="1"/>
</dbReference>
<evidence type="ECO:0000256" key="3">
    <source>
        <dbReference type="ARBA" id="ARBA00022840"/>
    </source>
</evidence>
<dbReference type="Pfam" id="PF00488">
    <property type="entry name" value="MutS_V"/>
    <property type="match status" value="1"/>
</dbReference>
<evidence type="ECO:0000256" key="2">
    <source>
        <dbReference type="ARBA" id="ARBA00022741"/>
    </source>
</evidence>
<organism evidence="7">
    <name type="scientific">Triatoma infestans</name>
    <name type="common">Assassin bug</name>
    <dbReference type="NCBI Taxonomy" id="30076"/>
    <lineage>
        <taxon>Eukaryota</taxon>
        <taxon>Metazoa</taxon>
        <taxon>Ecdysozoa</taxon>
        <taxon>Arthropoda</taxon>
        <taxon>Hexapoda</taxon>
        <taxon>Insecta</taxon>
        <taxon>Pterygota</taxon>
        <taxon>Neoptera</taxon>
        <taxon>Paraneoptera</taxon>
        <taxon>Hemiptera</taxon>
        <taxon>Heteroptera</taxon>
        <taxon>Panheteroptera</taxon>
        <taxon>Cimicomorpha</taxon>
        <taxon>Reduviidae</taxon>
        <taxon>Triatominae</taxon>
        <taxon>Triatoma</taxon>
    </lineage>
</organism>
<dbReference type="SMART" id="SM00534">
    <property type="entry name" value="MUTSac"/>
    <property type="match status" value="1"/>
</dbReference>
<dbReference type="Pfam" id="PF05192">
    <property type="entry name" value="MutS_III"/>
    <property type="match status" value="1"/>
</dbReference>
<dbReference type="InterPro" id="IPR027417">
    <property type="entry name" value="P-loop_NTPase"/>
</dbReference>
<dbReference type="GO" id="GO:0005634">
    <property type="term" value="C:nucleus"/>
    <property type="evidence" value="ECO:0007669"/>
    <property type="project" value="TreeGrafter"/>
</dbReference>
<feature type="domain" description="DNA mismatch repair protein MutS core" evidence="5">
    <location>
        <begin position="213"/>
        <end position="531"/>
    </location>
</feature>
<evidence type="ECO:0000259" key="6">
    <source>
        <dbReference type="SMART" id="SM00534"/>
    </source>
</evidence>
<accession>A0A023EXN9</accession>
<sequence>DESSDEDNELTEVVISIHFKKGKLSAASFSYTTYEIEIFESVEILNEDYSIVDAVIMDKRPILIITCSCGSPKFHEHVEDLTKTLLRRNSNIIRKLAPKHFEFSTCRERVLQMNIVNNSGEMTADDRVNYVLSVINVTDEVLVCALGALIYYINFASYELNIHSANALSTRIYAIKPMDLNSIVGIDYETYRSLQIFDPTYRPSLKWVGTRTKEGLSLFSLFKQHSTRLAFRKLRALMSKPINDIELIKRRHEVINFCVNPRNKTVLKDLKAMMTQLKPGPIFTKYLDWPTEKAKHWLAVYQNVYYGLLFAETCRNYTDIQLFQQIANKITQEMYSMVHHLANILDIENMKKFDMFFVRDGIYAPLDRAKKRYSKVSAILNKVILYEFDTVPDFIRKINLIYVPEMGFMLVIPFWADDLDKEDLFLPYLEFKFCSNRVAYYKSSRCLMLDEIYGDPVVDIIGEECKIILALTEYLENHIYNVVSLIDNITDLDCLFALGLQARYHNYVMPEVIEDNMIQITNGRHPVLSGYQEYCVPSDTFLAPLTGHNMKIITGPIGSGKTLYMKQVALIAYMVHIGSFVPADQVRMGLLSHIHGRIPTSESIMSYSSSLLTEFRRIGAVTGNNTCRSLIVLDEVVRCTSEIDSLAMLASLVNHFLTKGNNCPLVLISTRLSGLDDCLQQDYRIPYYVMDFKVDDDKIIYEYKLKCEKNISSFIFCALNAVCRDKEIVEAAKQVYDTLHTGENMLPYCQLRLKKTDRYMRFLKKFATKDVADEYDKIDIQNKIQRYFYNCV</sequence>
<dbReference type="PANTHER" id="PTHR11361:SF20">
    <property type="entry name" value="MUTS PROTEIN HOMOLOG 5"/>
    <property type="match status" value="1"/>
</dbReference>
<dbReference type="InterPro" id="IPR007696">
    <property type="entry name" value="DNA_mismatch_repair_MutS_core"/>
</dbReference>
<dbReference type="GO" id="GO:0140664">
    <property type="term" value="F:ATP-dependent DNA damage sensor activity"/>
    <property type="evidence" value="ECO:0007669"/>
    <property type="project" value="InterPro"/>
</dbReference>
<evidence type="ECO:0000256" key="1">
    <source>
        <dbReference type="ARBA" id="ARBA00006271"/>
    </source>
</evidence>
<dbReference type="InterPro" id="IPR036187">
    <property type="entry name" value="DNA_mismatch_repair_MutS_sf"/>
</dbReference>
<evidence type="ECO:0000256" key="4">
    <source>
        <dbReference type="ARBA" id="ARBA00023125"/>
    </source>
</evidence>
<dbReference type="SMART" id="SM00533">
    <property type="entry name" value="MUTSd"/>
    <property type="match status" value="1"/>
</dbReference>
<dbReference type="PIRSF" id="PIRSF037677">
    <property type="entry name" value="DNA_mis_repair_Msh6"/>
    <property type="match status" value="1"/>
</dbReference>
<dbReference type="InterPro" id="IPR017261">
    <property type="entry name" value="DNA_mismatch_repair_MutS/MSH"/>
</dbReference>
<protein>
    <submittedName>
        <fullName evidence="7">Putative mismatch repair atpase msh5 muts family</fullName>
    </submittedName>
</protein>
<keyword evidence="2" id="KW-0547">Nucleotide-binding</keyword>
<dbReference type="Gene3D" id="1.10.1420.10">
    <property type="match status" value="1"/>
</dbReference>
<evidence type="ECO:0000313" key="7">
    <source>
        <dbReference type="EMBL" id="JAC13736.1"/>
    </source>
</evidence>
<comment type="similarity">
    <text evidence="1">Belongs to the DNA mismatch repair MutS family.</text>
</comment>